<keyword evidence="16" id="KW-1185">Reference proteome</keyword>
<evidence type="ECO:0000256" key="3">
    <source>
        <dbReference type="ARBA" id="ARBA00022449"/>
    </source>
</evidence>
<dbReference type="GO" id="GO:0005886">
    <property type="term" value="C:plasma membrane"/>
    <property type="evidence" value="ECO:0007669"/>
    <property type="project" value="UniProtKB-SubCell"/>
</dbReference>
<dbReference type="RefSeq" id="WP_306887408.1">
    <property type="nucleotide sequence ID" value="NZ_JAUSUL010000005.1"/>
</dbReference>
<evidence type="ECO:0000313" key="15">
    <source>
        <dbReference type="EMBL" id="MDQ0317489.1"/>
    </source>
</evidence>
<dbReference type="InterPro" id="IPR001750">
    <property type="entry name" value="ND/Mrp_TM"/>
</dbReference>
<dbReference type="InterPro" id="IPR025383">
    <property type="entry name" value="MrpA_C/MbhD"/>
</dbReference>
<dbReference type="EMBL" id="JAUSUL010000005">
    <property type="protein sequence ID" value="MDQ0317489.1"/>
    <property type="molecule type" value="Genomic_DNA"/>
</dbReference>
<feature type="transmembrane region" description="Helical" evidence="10">
    <location>
        <begin position="25"/>
        <end position="44"/>
    </location>
</feature>
<feature type="transmembrane region" description="Helical" evidence="10">
    <location>
        <begin position="320"/>
        <end position="341"/>
    </location>
</feature>
<dbReference type="Pfam" id="PF00662">
    <property type="entry name" value="Proton_antipo_N"/>
    <property type="match status" value="1"/>
</dbReference>
<protein>
    <submittedName>
        <fullName evidence="15">Multicomponent Na+:H+ antiporter subunit A</fullName>
    </submittedName>
</protein>
<feature type="domain" description="NADH-Ubiquinone oxidoreductase (complex I) chain 5 N-terminal" evidence="12">
    <location>
        <begin position="58"/>
        <end position="107"/>
    </location>
</feature>
<feature type="transmembrane region" description="Helical" evidence="10">
    <location>
        <begin position="642"/>
        <end position="662"/>
    </location>
</feature>
<dbReference type="InterPro" id="IPR046806">
    <property type="entry name" value="MrpA_C/MbhE"/>
</dbReference>
<feature type="transmembrane region" description="Helical" evidence="10">
    <location>
        <begin position="362"/>
        <end position="388"/>
    </location>
</feature>
<evidence type="ECO:0000256" key="8">
    <source>
        <dbReference type="ARBA" id="ARBA00023136"/>
    </source>
</evidence>
<feature type="transmembrane region" description="Helical" evidence="10">
    <location>
        <begin position="295"/>
        <end position="314"/>
    </location>
</feature>
<feature type="transmembrane region" description="Helical" evidence="10">
    <location>
        <begin position="741"/>
        <end position="758"/>
    </location>
</feature>
<feature type="transmembrane region" description="Helical" evidence="10">
    <location>
        <begin position="619"/>
        <end position="636"/>
    </location>
</feature>
<feature type="transmembrane region" description="Helical" evidence="10">
    <location>
        <begin position="682"/>
        <end position="703"/>
    </location>
</feature>
<keyword evidence="2" id="KW-0813">Transport</keyword>
<dbReference type="PRINTS" id="PR01434">
    <property type="entry name" value="NADHDHGNASE5"/>
</dbReference>
<dbReference type="PANTHER" id="PTHR43373">
    <property type="entry name" value="NA(+)/H(+) ANTIPORTER SUBUNIT"/>
    <property type="match status" value="1"/>
</dbReference>
<reference evidence="15" key="1">
    <citation type="submission" date="2023-07" db="EMBL/GenBank/DDBJ databases">
        <title>Genomic Encyclopedia of Type Strains, Phase IV (KMG-IV): sequencing the most valuable type-strain genomes for metagenomic binning, comparative biology and taxonomic classification.</title>
        <authorList>
            <person name="Goeker M."/>
        </authorList>
    </citation>
    <scope>NUCLEOTIDE SEQUENCE</scope>
    <source>
        <strain evidence="15">DSM 21202</strain>
    </source>
</reference>
<feature type="transmembrane region" description="Helical" evidence="10">
    <location>
        <begin position="400"/>
        <end position="425"/>
    </location>
</feature>
<dbReference type="Pfam" id="PF00361">
    <property type="entry name" value="Proton_antipo_M"/>
    <property type="match status" value="1"/>
</dbReference>
<feature type="domain" description="MrpA C-terminal/MbhE" evidence="14">
    <location>
        <begin position="677"/>
        <end position="759"/>
    </location>
</feature>
<keyword evidence="4" id="KW-1003">Cell membrane</keyword>
<evidence type="ECO:0000256" key="7">
    <source>
        <dbReference type="ARBA" id="ARBA00023065"/>
    </source>
</evidence>
<feature type="transmembrane region" description="Helical" evidence="10">
    <location>
        <begin position="130"/>
        <end position="149"/>
    </location>
</feature>
<evidence type="ECO:0000259" key="13">
    <source>
        <dbReference type="Pfam" id="PF13244"/>
    </source>
</evidence>
<dbReference type="InterPro" id="IPR050616">
    <property type="entry name" value="CPA3_Na-H_Antiporter_A"/>
</dbReference>
<keyword evidence="5 9" id="KW-0812">Transmembrane</keyword>
<evidence type="ECO:0000256" key="4">
    <source>
        <dbReference type="ARBA" id="ARBA00022475"/>
    </source>
</evidence>
<accession>A0AAE4AW80</accession>
<evidence type="ECO:0000259" key="12">
    <source>
        <dbReference type="Pfam" id="PF00662"/>
    </source>
</evidence>
<proteinExistence type="predicted"/>
<comment type="subcellular location">
    <subcellularLocation>
        <location evidence="1">Cell membrane</location>
        <topology evidence="1">Multi-pass membrane protein</topology>
    </subcellularLocation>
    <subcellularLocation>
        <location evidence="9">Membrane</location>
        <topology evidence="9">Multi-pass membrane protein</topology>
    </subcellularLocation>
</comment>
<evidence type="ECO:0000256" key="2">
    <source>
        <dbReference type="ARBA" id="ARBA00022448"/>
    </source>
</evidence>
<dbReference type="InterPro" id="IPR001516">
    <property type="entry name" value="Proton_antipo_N"/>
</dbReference>
<gene>
    <name evidence="15" type="ORF">J2S73_003973</name>
</gene>
<feature type="transmembrane region" description="Helical" evidence="10">
    <location>
        <begin position="493"/>
        <end position="513"/>
    </location>
</feature>
<evidence type="ECO:0000259" key="11">
    <source>
        <dbReference type="Pfam" id="PF00361"/>
    </source>
</evidence>
<evidence type="ECO:0000256" key="1">
    <source>
        <dbReference type="ARBA" id="ARBA00004651"/>
    </source>
</evidence>
<comment type="caution">
    <text evidence="15">The sequence shown here is derived from an EMBL/GenBank/DDBJ whole genome shotgun (WGS) entry which is preliminary data.</text>
</comment>
<evidence type="ECO:0000256" key="5">
    <source>
        <dbReference type="ARBA" id="ARBA00022692"/>
    </source>
</evidence>
<feature type="transmembrane region" description="Helical" evidence="10">
    <location>
        <begin position="595"/>
        <end position="612"/>
    </location>
</feature>
<organism evidence="15 16">
    <name type="scientific">Amorphus orientalis</name>
    <dbReference type="NCBI Taxonomy" id="649198"/>
    <lineage>
        <taxon>Bacteria</taxon>
        <taxon>Pseudomonadati</taxon>
        <taxon>Pseudomonadota</taxon>
        <taxon>Alphaproteobacteria</taxon>
        <taxon>Hyphomicrobiales</taxon>
        <taxon>Amorphaceae</taxon>
        <taxon>Amorphus</taxon>
    </lineage>
</organism>
<dbReference type="Pfam" id="PF13244">
    <property type="entry name" value="MbhD"/>
    <property type="match status" value="1"/>
</dbReference>
<evidence type="ECO:0000313" key="16">
    <source>
        <dbReference type="Proteomes" id="UP001229244"/>
    </source>
</evidence>
<evidence type="ECO:0000256" key="9">
    <source>
        <dbReference type="RuleBase" id="RU000320"/>
    </source>
</evidence>
<feature type="transmembrane region" description="Helical" evidence="10">
    <location>
        <begin position="161"/>
        <end position="183"/>
    </location>
</feature>
<dbReference type="Proteomes" id="UP001229244">
    <property type="component" value="Unassembled WGS sequence"/>
</dbReference>
<feature type="domain" description="MrpA C-terminal/MbhD" evidence="13">
    <location>
        <begin position="602"/>
        <end position="665"/>
    </location>
</feature>
<feature type="transmembrane region" description="Helical" evidence="10">
    <location>
        <begin position="446"/>
        <end position="473"/>
    </location>
</feature>
<keyword evidence="3" id="KW-0050">Antiport</keyword>
<keyword evidence="8 10" id="KW-0472">Membrane</keyword>
<evidence type="ECO:0000256" key="6">
    <source>
        <dbReference type="ARBA" id="ARBA00022989"/>
    </source>
</evidence>
<keyword evidence="7" id="KW-0406">Ion transport</keyword>
<evidence type="ECO:0000259" key="14">
    <source>
        <dbReference type="Pfam" id="PF20501"/>
    </source>
</evidence>
<dbReference type="PANTHER" id="PTHR43373:SF1">
    <property type="entry name" value="NA(+)_H(+) ANTIPORTER SUBUNIT A"/>
    <property type="match status" value="1"/>
</dbReference>
<feature type="transmembrane region" description="Helical" evidence="10">
    <location>
        <begin position="565"/>
        <end position="583"/>
    </location>
</feature>
<sequence>MAISLTLVAGSFAGAALLPWTLGRLSAHALAVLPLAVCATLFAYGNDILAAGGETVRWAWVESLGIALAFRIDAFSLLFATLISAIGALVVIYAASYMDHGTERLRFLSLILAFMAAMLGAVFANDVILFFVFWELTSVLSFLLIGFKSEDAEARRAANQALMVTAGGGLALLAGLLLVANIAGTTEITAIVAQGEAITADPLFPAALVLVLAGAFSKSAQVPFQFWLANAMAAPTPASAYLHSATMVKLGIFLLIVLDPAFGHSELWQTLLVGFGGATMLVAAVQALRVERFKAVLAQTTVAALGTLTLLVGLDNPVAAVATVGFFLSHALYKAALFFVAGNAIHATGVARLSQMSGLFRALPLTAIAAVVASLSMAGLPPFIGFIAKELLFEAKLTSAGISALLAVAVIVNAVLVAVAAVVALRPFFGREQKPATLRHRERFGLVIGPIMLAGLGAAFGLAPGLASSAILADAASVAAGEQIDTKLKLWHGLTPMLALSGLAVGVGAFLAWQWEAVHRMLARVSVPTPMHAERLFDRLGGLVLACARTSTAAMQNGSLRRYTLVPLLAATALIVFALARTGIAVPDLTFDRPYIIGIVGVLVIGSALAALARSFLTVLVGVGLVGYALGVLFLKKGAPDLAFTQFAVETVFVVIATAVVLRLPASALDARTIRQKRVDGAVALSLGAASTLLAISLLASPFDERVSDYFRLASYTEAFGRNVVNVIIVDFRALDTLGEIGVVALAAVAAFGLMRGLRLRAKRSLP</sequence>
<feature type="transmembrane region" description="Helical" evidence="10">
    <location>
        <begin position="107"/>
        <end position="124"/>
    </location>
</feature>
<feature type="transmembrane region" description="Helical" evidence="10">
    <location>
        <begin position="78"/>
        <end position="95"/>
    </location>
</feature>
<name>A0AAE4AW80_9HYPH</name>
<dbReference type="Pfam" id="PF20501">
    <property type="entry name" value="MbhE"/>
    <property type="match status" value="1"/>
</dbReference>
<feature type="transmembrane region" description="Helical" evidence="10">
    <location>
        <begin position="240"/>
        <end position="262"/>
    </location>
</feature>
<dbReference type="GO" id="GO:0015297">
    <property type="term" value="F:antiporter activity"/>
    <property type="evidence" value="ECO:0007669"/>
    <property type="project" value="UniProtKB-KW"/>
</dbReference>
<feature type="domain" description="NADH:quinone oxidoreductase/Mrp antiporter transmembrane" evidence="11">
    <location>
        <begin position="124"/>
        <end position="407"/>
    </location>
</feature>
<evidence type="ECO:0000256" key="10">
    <source>
        <dbReference type="SAM" id="Phobius"/>
    </source>
</evidence>
<feature type="transmembrane region" description="Helical" evidence="10">
    <location>
        <begin position="203"/>
        <end position="228"/>
    </location>
</feature>
<dbReference type="GO" id="GO:0006811">
    <property type="term" value="P:monoatomic ion transport"/>
    <property type="evidence" value="ECO:0007669"/>
    <property type="project" value="UniProtKB-KW"/>
</dbReference>
<dbReference type="AlphaFoldDB" id="A0AAE4AW80"/>
<feature type="transmembrane region" description="Helical" evidence="10">
    <location>
        <begin position="268"/>
        <end position="288"/>
    </location>
</feature>
<keyword evidence="6 10" id="KW-1133">Transmembrane helix</keyword>